<name>K9ZC05_ANACC</name>
<sequence>MDALLITVINAVACLALPKLLSMFLAFQVKPLQPSLIDSRLHTAKIETTSFPYCTVYALTGSQFCKFSPRFCSQCSPNGQE</sequence>
<proteinExistence type="predicted"/>
<evidence type="ECO:0000313" key="2">
    <source>
        <dbReference type="EMBL" id="AFZ56249.1"/>
    </source>
</evidence>
<keyword evidence="1" id="KW-0812">Transmembrane</keyword>
<evidence type="ECO:0000256" key="1">
    <source>
        <dbReference type="SAM" id="Phobius"/>
    </source>
</evidence>
<feature type="transmembrane region" description="Helical" evidence="1">
    <location>
        <begin position="6"/>
        <end position="27"/>
    </location>
</feature>
<gene>
    <name evidence="2" type="ordered locus">Anacy_0659</name>
</gene>
<dbReference type="PATRIC" id="fig|272123.3.peg.721"/>
<dbReference type="EMBL" id="CP003659">
    <property type="protein sequence ID" value="AFZ56249.1"/>
    <property type="molecule type" value="Genomic_DNA"/>
</dbReference>
<accession>K9ZC05</accession>
<keyword evidence="1" id="KW-1133">Transmembrane helix</keyword>
<dbReference type="HOGENOM" id="CLU_2536259_0_0_3"/>
<dbReference type="eggNOG" id="ENOG50306TX">
    <property type="taxonomic scope" value="Bacteria"/>
</dbReference>
<keyword evidence="1" id="KW-0472">Membrane</keyword>
<dbReference type="RefSeq" id="WP_015212902.1">
    <property type="nucleotide sequence ID" value="NC_019771.1"/>
</dbReference>
<dbReference type="AlphaFoldDB" id="K9ZC05"/>
<reference evidence="3" key="1">
    <citation type="journal article" date="2013" name="Proc. Natl. Acad. Sci. U.S.A.">
        <title>Improving the coverage of the cyanobacterial phylum using diversity-driven genome sequencing.</title>
        <authorList>
            <person name="Shih P.M."/>
            <person name="Wu D."/>
            <person name="Latifi A."/>
            <person name="Axen S.D."/>
            <person name="Fewer D.P."/>
            <person name="Talla E."/>
            <person name="Calteau A."/>
            <person name="Cai F."/>
            <person name="Tandeau de Marsac N."/>
            <person name="Rippka R."/>
            <person name="Herdman M."/>
            <person name="Sivonen K."/>
            <person name="Coursin T."/>
            <person name="Laurent T."/>
            <person name="Goodwin L."/>
            <person name="Nolan M."/>
            <person name="Davenport K.W."/>
            <person name="Han C.S."/>
            <person name="Rubin E.M."/>
            <person name="Eisen J.A."/>
            <person name="Woyke T."/>
            <person name="Gugger M."/>
            <person name="Kerfeld C.A."/>
        </authorList>
    </citation>
    <scope>NUCLEOTIDE SEQUENCE [LARGE SCALE GENOMIC DNA]</scope>
    <source>
        <strain evidence="3">ATCC 27899 / PCC 7122</strain>
    </source>
</reference>
<organism evidence="2 3">
    <name type="scientific">Anabaena cylindrica (strain ATCC 27899 / PCC 7122)</name>
    <dbReference type="NCBI Taxonomy" id="272123"/>
    <lineage>
        <taxon>Bacteria</taxon>
        <taxon>Bacillati</taxon>
        <taxon>Cyanobacteriota</taxon>
        <taxon>Cyanophyceae</taxon>
        <taxon>Nostocales</taxon>
        <taxon>Nostocaceae</taxon>
        <taxon>Anabaena</taxon>
    </lineage>
</organism>
<evidence type="ECO:0000313" key="3">
    <source>
        <dbReference type="Proteomes" id="UP000010474"/>
    </source>
</evidence>
<dbReference type="OrthoDB" id="489795at2"/>
<protein>
    <submittedName>
        <fullName evidence="2">Uncharacterized protein</fullName>
    </submittedName>
</protein>
<dbReference type="KEGG" id="acy:Anacy_0659"/>
<keyword evidence="3" id="KW-1185">Reference proteome</keyword>
<dbReference type="Proteomes" id="UP000010474">
    <property type="component" value="Chromosome"/>
</dbReference>